<proteinExistence type="predicted"/>
<feature type="compositionally biased region" description="Polar residues" evidence="3">
    <location>
        <begin position="222"/>
        <end position="231"/>
    </location>
</feature>
<dbReference type="SMART" id="SM00456">
    <property type="entry name" value="WW"/>
    <property type="match status" value="2"/>
</dbReference>
<feature type="compositionally biased region" description="Basic and acidic residues" evidence="3">
    <location>
        <begin position="580"/>
        <end position="589"/>
    </location>
</feature>
<organism evidence="6 7">
    <name type="scientific">Kingdonia uniflora</name>
    <dbReference type="NCBI Taxonomy" id="39325"/>
    <lineage>
        <taxon>Eukaryota</taxon>
        <taxon>Viridiplantae</taxon>
        <taxon>Streptophyta</taxon>
        <taxon>Embryophyta</taxon>
        <taxon>Tracheophyta</taxon>
        <taxon>Spermatophyta</taxon>
        <taxon>Magnoliopsida</taxon>
        <taxon>Ranunculales</taxon>
        <taxon>Circaeasteraceae</taxon>
        <taxon>Kingdonia</taxon>
    </lineage>
</organism>
<dbReference type="GO" id="GO:0005634">
    <property type="term" value="C:nucleus"/>
    <property type="evidence" value="ECO:0007669"/>
    <property type="project" value="TreeGrafter"/>
</dbReference>
<feature type="domain" description="FF" evidence="5">
    <location>
        <begin position="610"/>
        <end position="664"/>
    </location>
</feature>
<feature type="compositionally biased region" description="Polar residues" evidence="3">
    <location>
        <begin position="137"/>
        <end position="156"/>
    </location>
</feature>
<dbReference type="Pfam" id="PF00397">
    <property type="entry name" value="WW"/>
    <property type="match status" value="2"/>
</dbReference>
<feature type="domain" description="FF" evidence="5">
    <location>
        <begin position="848"/>
        <end position="905"/>
    </location>
</feature>
<evidence type="ECO:0000256" key="1">
    <source>
        <dbReference type="ARBA" id="ARBA00022737"/>
    </source>
</evidence>
<protein>
    <recommendedName>
        <fullName evidence="8">Pre-mRNA-processing protein 40C</fullName>
    </recommendedName>
</protein>
<evidence type="ECO:0000259" key="5">
    <source>
        <dbReference type="PROSITE" id="PS51676"/>
    </source>
</evidence>
<dbReference type="FunFam" id="1.10.10.440:FF:000021">
    <property type="entry name" value="pre-mRNA-processing protein 40C isoform X1"/>
    <property type="match status" value="1"/>
</dbReference>
<dbReference type="AlphaFoldDB" id="A0A7J7N0S1"/>
<dbReference type="EMBL" id="JACGCM010001155">
    <property type="protein sequence ID" value="KAF6160791.1"/>
    <property type="molecule type" value="Genomic_DNA"/>
</dbReference>
<dbReference type="InterPro" id="IPR036517">
    <property type="entry name" value="FF_domain_sf"/>
</dbReference>
<evidence type="ECO:0000256" key="2">
    <source>
        <dbReference type="SAM" id="Coils"/>
    </source>
</evidence>
<dbReference type="PROSITE" id="PS01159">
    <property type="entry name" value="WW_DOMAIN_1"/>
    <property type="match status" value="2"/>
</dbReference>
<feature type="region of interest" description="Disordered" evidence="3">
    <location>
        <begin position="1006"/>
        <end position="1045"/>
    </location>
</feature>
<feature type="compositionally biased region" description="Low complexity" evidence="3">
    <location>
        <begin position="232"/>
        <end position="248"/>
    </location>
</feature>
<evidence type="ECO:0008006" key="8">
    <source>
        <dbReference type="Google" id="ProtNLM"/>
    </source>
</evidence>
<keyword evidence="7" id="KW-1185">Reference proteome</keyword>
<accession>A0A7J7N0S1</accession>
<dbReference type="InterPro" id="IPR001202">
    <property type="entry name" value="WW_dom"/>
</dbReference>
<keyword evidence="2" id="KW-0175">Coiled coil</keyword>
<dbReference type="CDD" id="cd00201">
    <property type="entry name" value="WW"/>
    <property type="match status" value="2"/>
</dbReference>
<feature type="compositionally biased region" description="Basic and acidic residues" evidence="3">
    <location>
        <begin position="873"/>
        <end position="889"/>
    </location>
</feature>
<feature type="domain" description="FF" evidence="5">
    <location>
        <begin position="745"/>
        <end position="799"/>
    </location>
</feature>
<feature type="compositionally biased region" description="Low complexity" evidence="3">
    <location>
        <begin position="44"/>
        <end position="58"/>
    </location>
</feature>
<dbReference type="InterPro" id="IPR045148">
    <property type="entry name" value="TCRG1-like"/>
</dbReference>
<dbReference type="Gene3D" id="1.10.10.440">
    <property type="entry name" value="FF domain"/>
    <property type="match status" value="5"/>
</dbReference>
<evidence type="ECO:0000259" key="4">
    <source>
        <dbReference type="PROSITE" id="PS50020"/>
    </source>
</evidence>
<dbReference type="Gene3D" id="2.20.70.10">
    <property type="match status" value="2"/>
</dbReference>
<feature type="compositionally biased region" description="Low complexity" evidence="3">
    <location>
        <begin position="204"/>
        <end position="214"/>
    </location>
</feature>
<dbReference type="InterPro" id="IPR036020">
    <property type="entry name" value="WW_dom_sf"/>
</dbReference>
<dbReference type="SUPFAM" id="SSF81698">
    <property type="entry name" value="FF domain"/>
    <property type="match status" value="5"/>
</dbReference>
<dbReference type="SUPFAM" id="SSF51045">
    <property type="entry name" value="WW domain"/>
    <property type="match status" value="2"/>
</dbReference>
<evidence type="ECO:0000313" key="7">
    <source>
        <dbReference type="Proteomes" id="UP000541444"/>
    </source>
</evidence>
<dbReference type="GO" id="GO:0070063">
    <property type="term" value="F:RNA polymerase binding"/>
    <property type="evidence" value="ECO:0007669"/>
    <property type="project" value="InterPro"/>
</dbReference>
<feature type="coiled-coil region" evidence="2">
    <location>
        <begin position="793"/>
        <end position="852"/>
    </location>
</feature>
<dbReference type="PANTHER" id="PTHR15377">
    <property type="entry name" value="TRANSCRIPTION ELONGATION REGULATOR 1"/>
    <property type="match status" value="1"/>
</dbReference>
<dbReference type="PROSITE" id="PS50020">
    <property type="entry name" value="WW_DOMAIN_2"/>
    <property type="match status" value="2"/>
</dbReference>
<dbReference type="InterPro" id="IPR002713">
    <property type="entry name" value="FF_domain"/>
</dbReference>
<feature type="domain" description="WW" evidence="4">
    <location>
        <begin position="457"/>
        <end position="484"/>
    </location>
</feature>
<name>A0A7J7N0S1_9MAGN</name>
<dbReference type="OrthoDB" id="187617at2759"/>
<feature type="region of interest" description="Disordered" evidence="3">
    <location>
        <begin position="92"/>
        <end position="248"/>
    </location>
</feature>
<feature type="compositionally biased region" description="Polar residues" evidence="3">
    <location>
        <begin position="92"/>
        <end position="106"/>
    </location>
</feature>
<evidence type="ECO:0000313" key="6">
    <source>
        <dbReference type="EMBL" id="KAF6160791.1"/>
    </source>
</evidence>
<sequence length="1045" mass="114586">MSSSAWLPQDDKSSKSAVISQAPGVSLPTPILSSPTAPTPPVASPSIPRSPSSNPSDPLQDSMKANFVNKVGFVVPASYISYGVASNTVITSGTSQQSPSSVMNSNPPASPGAPQPPVPGQSSGTGPSFSYYIIKHNNGTDQSHGGNITPPTSVASLQPPVLVPDQIPSTVPVPKGSPSIAAGFSFSRPPQLQPHAVSSLQGDASSNSSSSAAAPQEARTVTPASSSSSNVPLPNCSTLSSSSTSSSTPNLYLTTNWMPIVPSFPGHSGMPGPPGLPQVVSFPSANTVRPPIDPSSVRPIMQQTYSPYPSLPAMAPPVQVLWLQTAQVNSLHRPPFLPYPGMPGISLPFVSLPDSRPPAVSSVGPPGGNPQSAAVAQPELPPGTDHEKGANGDGDTAKNVEVEPWTSHKADSGVVYYYNAVTGESTYEKPSGFKGESNKATVQSAAVSCEKLAGTDWALVTTDDGKKYYYNTKNKVSTWQVPIEVTELKKKQETDSLIAITMSVQNSNVPISLNAPAVNTGGRDATALRPSGGSTPSSALDLIKKKLQEPGIPDTSGPSTSDLNGSRTLEAVGQGPQGDNNKDRQKDANGDGNMSESSSDSEDADNGPTKEETIIQFKEMLKDRGVAPFSKWEKELPKIIFDPRFEAVPGYSTRRSLFEHYVRTRAEEERKEKRAAQKAAVDGFKQLLGDAMEGIDHKTDYQSFKKIWGNDPRFEALDRKDRELLLNERVFPLKKAAEDKIQVIRAASASSFKSMLRDKGDISTSTRWSRVKDNLRNDPRYKSVEHEDRELLFNEYISELKAAKEEVERVAKAKREEKDKLMERERETRKRKEREEQEMERVRMKVRRKEAVSSYQALLVETIKDPQASWTESKPKLEKDPQGRASHPDLDQADWEKFFREHVKILNETYFHTPFPFLTFCFAYFICCLTNNINGCNVQRCSHEFQALLAEVITETALQVTEDGKTAFNSWTTAKRLLKPDSRYSKMPRRERESLWRRYVEEIHRKQKLTSDRKEDKLNTEATKGRSSFDSRRSPADSRRSYSRR</sequence>
<dbReference type="PROSITE" id="PS51676">
    <property type="entry name" value="FF"/>
    <property type="match status" value="3"/>
</dbReference>
<feature type="region of interest" description="Disordered" evidence="3">
    <location>
        <begin position="354"/>
        <end position="398"/>
    </location>
</feature>
<gene>
    <name evidence="6" type="ORF">GIB67_035992</name>
</gene>
<dbReference type="Proteomes" id="UP000541444">
    <property type="component" value="Unassembled WGS sequence"/>
</dbReference>
<dbReference type="PANTHER" id="PTHR15377:SF3">
    <property type="entry name" value="WW DOMAIN-CONTAINING PROTEIN"/>
    <property type="match status" value="1"/>
</dbReference>
<feature type="region of interest" description="Disordered" evidence="3">
    <location>
        <begin position="1"/>
        <end position="62"/>
    </location>
</feature>
<dbReference type="FunFam" id="1.10.10.440:FF:000020">
    <property type="entry name" value="Pre-mRNA-processing protein 40C"/>
    <property type="match status" value="1"/>
</dbReference>
<evidence type="ECO:0000256" key="3">
    <source>
        <dbReference type="SAM" id="MobiDB-lite"/>
    </source>
</evidence>
<feature type="region of interest" description="Disordered" evidence="3">
    <location>
        <begin position="548"/>
        <end position="609"/>
    </location>
</feature>
<reference evidence="6 7" key="1">
    <citation type="journal article" date="2020" name="IScience">
        <title>Genome Sequencing of the Endangered Kingdonia uniflora (Circaeasteraceae, Ranunculales) Reveals Potential Mechanisms of Evolutionary Specialization.</title>
        <authorList>
            <person name="Sun Y."/>
            <person name="Deng T."/>
            <person name="Zhang A."/>
            <person name="Moore M.J."/>
            <person name="Landis J.B."/>
            <person name="Lin N."/>
            <person name="Zhang H."/>
            <person name="Zhang X."/>
            <person name="Huang J."/>
            <person name="Zhang X."/>
            <person name="Sun H."/>
            <person name="Wang H."/>
        </authorList>
    </citation>
    <scope>NUCLEOTIDE SEQUENCE [LARGE SCALE GENOMIC DNA]</scope>
    <source>
        <strain evidence="6">TB1705</strain>
        <tissue evidence="6">Leaf</tissue>
    </source>
</reference>
<feature type="compositionally biased region" description="Polar residues" evidence="3">
    <location>
        <begin position="556"/>
        <end position="567"/>
    </location>
</feature>
<feature type="region of interest" description="Disordered" evidence="3">
    <location>
        <begin position="870"/>
        <end position="889"/>
    </location>
</feature>
<dbReference type="FunFam" id="1.10.10.440:FF:000028">
    <property type="entry name" value="Pre-mRNA-processing protein 40C"/>
    <property type="match status" value="1"/>
</dbReference>
<comment type="caution">
    <text evidence="6">The sequence shown here is derived from an EMBL/GenBank/DDBJ whole genome shotgun (WGS) entry which is preliminary data.</text>
</comment>
<dbReference type="GO" id="GO:0003712">
    <property type="term" value="F:transcription coregulator activity"/>
    <property type="evidence" value="ECO:0007669"/>
    <property type="project" value="TreeGrafter"/>
</dbReference>
<keyword evidence="1" id="KW-0677">Repeat</keyword>
<feature type="domain" description="WW" evidence="4">
    <location>
        <begin position="404"/>
        <end position="432"/>
    </location>
</feature>
<feature type="compositionally biased region" description="Pro residues" evidence="3">
    <location>
        <begin position="108"/>
        <end position="119"/>
    </location>
</feature>
<dbReference type="Pfam" id="PF01846">
    <property type="entry name" value="FF"/>
    <property type="match status" value="3"/>
</dbReference>
<feature type="compositionally biased region" description="Basic and acidic residues" evidence="3">
    <location>
        <begin position="384"/>
        <end position="398"/>
    </location>
</feature>
<dbReference type="SMART" id="SM00441">
    <property type="entry name" value="FF"/>
    <property type="match status" value="4"/>
</dbReference>